<dbReference type="RefSeq" id="WP_272738387.1">
    <property type="nucleotide sequence ID" value="NZ_CP116942.1"/>
</dbReference>
<evidence type="ECO:0000256" key="1">
    <source>
        <dbReference type="SAM" id="Phobius"/>
    </source>
</evidence>
<keyword evidence="1" id="KW-0812">Transmembrane</keyword>
<feature type="domain" description="TadE-like" evidence="2">
    <location>
        <begin position="21"/>
        <end position="63"/>
    </location>
</feature>
<name>A0AAF0BVH3_9ACTN</name>
<keyword evidence="4" id="KW-1185">Reference proteome</keyword>
<evidence type="ECO:0000313" key="4">
    <source>
        <dbReference type="Proteomes" id="UP001216390"/>
    </source>
</evidence>
<feature type="transmembrane region" description="Helical" evidence="1">
    <location>
        <begin position="21"/>
        <end position="42"/>
    </location>
</feature>
<keyword evidence="1" id="KW-0472">Membrane</keyword>
<dbReference type="InterPro" id="IPR012495">
    <property type="entry name" value="TadE-like_dom"/>
</dbReference>
<protein>
    <submittedName>
        <fullName evidence="3">Pilus assembly protein</fullName>
    </submittedName>
</protein>
<evidence type="ECO:0000259" key="2">
    <source>
        <dbReference type="Pfam" id="PF07811"/>
    </source>
</evidence>
<dbReference type="KEGG" id="ima:PO878_09065"/>
<reference evidence="3" key="1">
    <citation type="submission" date="2023-01" db="EMBL/GenBank/DDBJ databases">
        <title>The diversity of Class Acidimicrobiia in South China Sea sediment environments and the proposal of Iamia marina sp. nov., a novel species of the genus Iamia.</title>
        <authorList>
            <person name="He Y."/>
            <person name="Tian X."/>
        </authorList>
    </citation>
    <scope>NUCLEOTIDE SEQUENCE</scope>
    <source>
        <strain evidence="3">DSM 19957</strain>
    </source>
</reference>
<keyword evidence="1" id="KW-1133">Transmembrane helix</keyword>
<evidence type="ECO:0000313" key="3">
    <source>
        <dbReference type="EMBL" id="WCO68872.1"/>
    </source>
</evidence>
<proteinExistence type="predicted"/>
<accession>A0AAF0BVH3</accession>
<dbReference type="Pfam" id="PF07811">
    <property type="entry name" value="TadE"/>
    <property type="match status" value="1"/>
</dbReference>
<sequence>MRLAHVRGVAAPRRHRRRERGVALVEAAIALPIFFSMVLGVVDIGLGVLQTSQATSAAADGARVGILDHAEADVVGSADHDAIVEAVEGRLVGQDVDEIAVSCLTSSAASGGTHATSCASADADTDFLRVEVTWEFQPVSFIGHGLPIRDIEGSATMAIVRQPSSSDP</sequence>
<dbReference type="Proteomes" id="UP001216390">
    <property type="component" value="Chromosome"/>
</dbReference>
<gene>
    <name evidence="3" type="ORF">PO878_09065</name>
</gene>
<dbReference type="EMBL" id="CP116942">
    <property type="protein sequence ID" value="WCO68872.1"/>
    <property type="molecule type" value="Genomic_DNA"/>
</dbReference>
<organism evidence="3 4">
    <name type="scientific">Iamia majanohamensis</name>
    <dbReference type="NCBI Taxonomy" id="467976"/>
    <lineage>
        <taxon>Bacteria</taxon>
        <taxon>Bacillati</taxon>
        <taxon>Actinomycetota</taxon>
        <taxon>Acidimicrobiia</taxon>
        <taxon>Acidimicrobiales</taxon>
        <taxon>Iamiaceae</taxon>
        <taxon>Iamia</taxon>
    </lineage>
</organism>
<dbReference type="AlphaFoldDB" id="A0AAF0BVH3"/>